<gene>
    <name evidence="1" type="ORF">Mcate_02779</name>
</gene>
<dbReference type="RefSeq" id="WP_043983149.1">
    <property type="nucleotide sequence ID" value="NZ_JBHSXZ010000060.1"/>
</dbReference>
<evidence type="ECO:0000313" key="2">
    <source>
        <dbReference type="Proteomes" id="UP000266089"/>
    </source>
</evidence>
<sequence length="530" mass="60506">MRDLGLLGTNIEALAKQGRVDLALQLLQNASEQHQTYHQTERFLRLLEALSEPLRQELGFQRIYLQTLARARKPKDILAWFESNVPADGLHLYRAWALLQLNQNQQALEVLQGLCEASVPDRGLYYRCLGMAMNRLKQAGWQHCFEQARTHLQGNALGRMLLDYGWHLYAGGQHAAAHATWAEALTYLENDPYYLAWTHSNIGYLLLNNEPDKAERHFLEALHISQKKAARGFRSRALLGLGIVRRMFGELQRALQAYQEAYKARGEADDTQLALWGWGHILRLMGRVEEGLAKLLHAHRINPEERWIELDIAAAHLMLGHLEYFEQNLPYLRTLPQRDREKIVLGVLEAEWLRRKGDLAQAKARLASVETNHFWFREELGCFPLLAQAVQGAQPGLRATYRVEVNPYGRLEVRVNGRAVPLPAVSKAGELLVFLLVKGGSASLEVLLDQVATPGKNPRKALWEVVNSLRLALGWKDSVRSVGKVYALDPESEWVFPTEPPLDPQGQLLEFMPGYYSNWVEEYRQQWNVI</sequence>
<dbReference type="AlphaFoldDB" id="A0A399DRA9"/>
<dbReference type="SUPFAM" id="SSF48452">
    <property type="entry name" value="TPR-like"/>
    <property type="match status" value="1"/>
</dbReference>
<dbReference type="InterPro" id="IPR011990">
    <property type="entry name" value="TPR-like_helical_dom_sf"/>
</dbReference>
<accession>A0A399DRA9</accession>
<dbReference type="Gene3D" id="1.25.40.10">
    <property type="entry name" value="Tetratricopeptide repeat domain"/>
    <property type="match status" value="2"/>
</dbReference>
<dbReference type="EMBL" id="QWKX01000132">
    <property type="protein sequence ID" value="RIH74259.1"/>
    <property type="molecule type" value="Genomic_DNA"/>
</dbReference>
<organism evidence="1 2">
    <name type="scientific">Meiothermus taiwanensis</name>
    <dbReference type="NCBI Taxonomy" id="172827"/>
    <lineage>
        <taxon>Bacteria</taxon>
        <taxon>Thermotogati</taxon>
        <taxon>Deinococcota</taxon>
        <taxon>Deinococci</taxon>
        <taxon>Thermales</taxon>
        <taxon>Thermaceae</taxon>
        <taxon>Meiothermus</taxon>
    </lineage>
</organism>
<protein>
    <submittedName>
        <fullName evidence="1">Tetratricopeptide repeat protein</fullName>
    </submittedName>
</protein>
<name>A0A399DRA9_9DEIN</name>
<dbReference type="Proteomes" id="UP000266089">
    <property type="component" value="Unassembled WGS sequence"/>
</dbReference>
<reference evidence="1 2" key="1">
    <citation type="submission" date="2018-08" db="EMBL/GenBank/DDBJ databases">
        <title>Meiothermus cateniformans JCM 15151 genome sequencing project.</title>
        <authorList>
            <person name="Da Costa M.S."/>
            <person name="Albuquerque L."/>
            <person name="Raposo P."/>
            <person name="Froufe H.J.C."/>
            <person name="Barroso C.S."/>
            <person name="Egas C."/>
        </authorList>
    </citation>
    <scope>NUCLEOTIDE SEQUENCE [LARGE SCALE GENOMIC DNA]</scope>
    <source>
        <strain evidence="1 2">JCM 15151</strain>
    </source>
</reference>
<dbReference type="Gene3D" id="1.10.10.10">
    <property type="entry name" value="Winged helix-like DNA-binding domain superfamily/Winged helix DNA-binding domain"/>
    <property type="match status" value="1"/>
</dbReference>
<proteinExistence type="predicted"/>
<comment type="caution">
    <text evidence="1">The sequence shown here is derived from an EMBL/GenBank/DDBJ whole genome shotgun (WGS) entry which is preliminary data.</text>
</comment>
<dbReference type="InterPro" id="IPR036388">
    <property type="entry name" value="WH-like_DNA-bd_sf"/>
</dbReference>
<dbReference type="OrthoDB" id="24612at2"/>
<dbReference type="Pfam" id="PF13424">
    <property type="entry name" value="TPR_12"/>
    <property type="match status" value="1"/>
</dbReference>
<evidence type="ECO:0000313" key="1">
    <source>
        <dbReference type="EMBL" id="RIH74259.1"/>
    </source>
</evidence>